<keyword evidence="4" id="KW-0804">Transcription</keyword>
<dbReference type="Gene3D" id="3.40.190.290">
    <property type="match status" value="1"/>
</dbReference>
<dbReference type="Proteomes" id="UP000719916">
    <property type="component" value="Unassembled WGS sequence"/>
</dbReference>
<evidence type="ECO:0000259" key="5">
    <source>
        <dbReference type="PROSITE" id="PS50931"/>
    </source>
</evidence>
<dbReference type="EMBL" id="BJLB01000001">
    <property type="protein sequence ID" value="GEA39304.1"/>
    <property type="molecule type" value="Genomic_DNA"/>
</dbReference>
<dbReference type="FunFam" id="1.10.10.10:FF:000001">
    <property type="entry name" value="LysR family transcriptional regulator"/>
    <property type="match status" value="1"/>
</dbReference>
<evidence type="ECO:0000256" key="4">
    <source>
        <dbReference type="ARBA" id="ARBA00023163"/>
    </source>
</evidence>
<comment type="caution">
    <text evidence="6">The sequence shown here is derived from an EMBL/GenBank/DDBJ whole genome shotgun (WGS) entry which is preliminary data.</text>
</comment>
<dbReference type="EMBL" id="JAAISW010000001">
    <property type="protein sequence ID" value="NSJ41984.1"/>
    <property type="molecule type" value="Genomic_DNA"/>
</dbReference>
<name>A0A829WH89_9FIRM</name>
<dbReference type="GO" id="GO:0005829">
    <property type="term" value="C:cytosol"/>
    <property type="evidence" value="ECO:0007669"/>
    <property type="project" value="TreeGrafter"/>
</dbReference>
<dbReference type="PRINTS" id="PR00039">
    <property type="entry name" value="HTHLYSR"/>
</dbReference>
<dbReference type="Pfam" id="PF00126">
    <property type="entry name" value="HTH_1"/>
    <property type="match status" value="1"/>
</dbReference>
<feature type="domain" description="HTH lysR-type" evidence="5">
    <location>
        <begin position="1"/>
        <end position="58"/>
    </location>
</feature>
<dbReference type="InterPro" id="IPR036390">
    <property type="entry name" value="WH_DNA-bd_sf"/>
</dbReference>
<evidence type="ECO:0000313" key="6">
    <source>
        <dbReference type="EMBL" id="GEA39304.1"/>
    </source>
</evidence>
<evidence type="ECO:0000313" key="7">
    <source>
        <dbReference type="EMBL" id="NSJ41984.1"/>
    </source>
</evidence>
<keyword evidence="3" id="KW-0238">DNA-binding</keyword>
<proteinExistence type="inferred from homology"/>
<dbReference type="PANTHER" id="PTHR30419:SF8">
    <property type="entry name" value="NITROGEN ASSIMILATION TRANSCRIPTIONAL ACTIVATOR-RELATED"/>
    <property type="match status" value="1"/>
</dbReference>
<reference evidence="6 8" key="1">
    <citation type="submission" date="2019-06" db="EMBL/GenBank/DDBJ databases">
        <title>Draft genome sequence of [Clostridium] clostridioforme NBRC 113352.</title>
        <authorList>
            <person name="Miura T."/>
            <person name="Furukawa M."/>
            <person name="Shimamura M."/>
            <person name="Ohyama Y."/>
            <person name="Yamazoe A."/>
            <person name="Kawasaki H."/>
        </authorList>
    </citation>
    <scope>NUCLEOTIDE SEQUENCE [LARGE SCALE GENOMIC DNA]</scope>
    <source>
        <strain evidence="6 8">NBRC 113352</strain>
    </source>
</reference>
<gene>
    <name evidence="6" type="primary">gltC</name>
    <name evidence="6" type="ORF">Ccl03g_50170</name>
    <name evidence="7" type="ORF">G5B26_00005</name>
</gene>
<dbReference type="CDD" id="cd05466">
    <property type="entry name" value="PBP2_LTTR_substrate"/>
    <property type="match status" value="1"/>
</dbReference>
<dbReference type="GO" id="GO:0003700">
    <property type="term" value="F:DNA-binding transcription factor activity"/>
    <property type="evidence" value="ECO:0007669"/>
    <property type="project" value="InterPro"/>
</dbReference>
<dbReference type="GO" id="GO:0003677">
    <property type="term" value="F:DNA binding"/>
    <property type="evidence" value="ECO:0007669"/>
    <property type="project" value="UniProtKB-KW"/>
</dbReference>
<dbReference type="PROSITE" id="PS50931">
    <property type="entry name" value="HTH_LYSR"/>
    <property type="match status" value="1"/>
</dbReference>
<evidence type="ECO:0000256" key="2">
    <source>
        <dbReference type="ARBA" id="ARBA00023015"/>
    </source>
</evidence>
<evidence type="ECO:0000256" key="1">
    <source>
        <dbReference type="ARBA" id="ARBA00009437"/>
    </source>
</evidence>
<dbReference type="Pfam" id="PF03466">
    <property type="entry name" value="LysR_substrate"/>
    <property type="match status" value="1"/>
</dbReference>
<dbReference type="AlphaFoldDB" id="A0A829WH89"/>
<dbReference type="Proteomes" id="UP000315200">
    <property type="component" value="Unassembled WGS sequence"/>
</dbReference>
<dbReference type="InterPro" id="IPR036388">
    <property type="entry name" value="WH-like_DNA-bd_sf"/>
</dbReference>
<evidence type="ECO:0000313" key="9">
    <source>
        <dbReference type="Proteomes" id="UP000719916"/>
    </source>
</evidence>
<keyword evidence="2" id="KW-0805">Transcription regulation</keyword>
<dbReference type="InterPro" id="IPR000847">
    <property type="entry name" value="LysR_HTH_N"/>
</dbReference>
<dbReference type="RefSeq" id="WP_002585846.1">
    <property type="nucleotide sequence ID" value="NZ_BJLB01000001.1"/>
</dbReference>
<reference evidence="7 9" key="2">
    <citation type="journal article" date="2020" name="Cell Host Microbe">
        <title>Functional and Genomic Variation between Human-Derived Isolates of Lachnospiraceae Reveals Inter- and Intra-Species Diversity.</title>
        <authorList>
            <person name="Sorbara M.T."/>
            <person name="Littmann E.R."/>
            <person name="Fontana E."/>
            <person name="Moody T.U."/>
            <person name="Kohout C.E."/>
            <person name="Gjonbalaj M."/>
            <person name="Eaton V."/>
            <person name="Seok R."/>
            <person name="Leiner I.M."/>
            <person name="Pamer E.G."/>
        </authorList>
    </citation>
    <scope>NUCLEOTIDE SEQUENCE [LARGE SCALE GENOMIC DNA]</scope>
    <source>
        <strain evidence="7 9">MSK.2.26</strain>
    </source>
</reference>
<evidence type="ECO:0000256" key="3">
    <source>
        <dbReference type="ARBA" id="ARBA00023125"/>
    </source>
</evidence>
<dbReference type="InterPro" id="IPR005119">
    <property type="entry name" value="LysR_subst-bd"/>
</dbReference>
<protein>
    <submittedName>
        <fullName evidence="6">LysR family transcriptional regulator</fullName>
    </submittedName>
</protein>
<dbReference type="PANTHER" id="PTHR30419">
    <property type="entry name" value="HTH-TYPE TRANSCRIPTIONAL REGULATOR YBHD"/>
    <property type="match status" value="1"/>
</dbReference>
<dbReference type="SUPFAM" id="SSF53850">
    <property type="entry name" value="Periplasmic binding protein-like II"/>
    <property type="match status" value="1"/>
</dbReference>
<dbReference type="SUPFAM" id="SSF46785">
    <property type="entry name" value="Winged helix' DNA-binding domain"/>
    <property type="match status" value="1"/>
</dbReference>
<comment type="similarity">
    <text evidence="1">Belongs to the LysR transcriptional regulatory family.</text>
</comment>
<sequence>METKLIEYIITIAKHKSISKAADELYLTQSALNQQLLKLERELGAPLFVRTRNHWELTDIGKLYEERSRQILEIKNQTYNQIQDMAKKWKGTITIGLTPERGIQMFTAIYPIIHAQYPDTTFQPIEANVESQLKMMDAREMDISFQTIFERKYKHLVYETIFYEPFYLCVPKTHPLAYREPLEPSQYPEISLKQFRDELFTLVKKSSTMRVVIDQLFKKAGFEPKLLFESTSMRTMLRLTENSQCCSIIPRYYAVPSEHVSYFSLGPDASWELAAVHAQNHYINNAAKDFIRMAVVYWKAHPYSD</sequence>
<accession>A0A829WH89</accession>
<dbReference type="Gene3D" id="1.10.10.10">
    <property type="entry name" value="Winged helix-like DNA-binding domain superfamily/Winged helix DNA-binding domain"/>
    <property type="match status" value="1"/>
</dbReference>
<evidence type="ECO:0000313" key="8">
    <source>
        <dbReference type="Proteomes" id="UP000315200"/>
    </source>
</evidence>
<dbReference type="InterPro" id="IPR050950">
    <property type="entry name" value="HTH-type_LysR_regulators"/>
</dbReference>
<organism evidence="6 8">
    <name type="scientific">Enterocloster clostridioformis</name>
    <dbReference type="NCBI Taxonomy" id="1531"/>
    <lineage>
        <taxon>Bacteria</taxon>
        <taxon>Bacillati</taxon>
        <taxon>Bacillota</taxon>
        <taxon>Clostridia</taxon>
        <taxon>Lachnospirales</taxon>
        <taxon>Lachnospiraceae</taxon>
        <taxon>Enterocloster</taxon>
    </lineage>
</organism>
<reference evidence="7" key="3">
    <citation type="submission" date="2020-02" db="EMBL/GenBank/DDBJ databases">
        <authorList>
            <person name="Littmann E."/>
            <person name="Sorbara M."/>
        </authorList>
    </citation>
    <scope>NUCLEOTIDE SEQUENCE</scope>
    <source>
        <strain evidence="7">MSK.2.26</strain>
    </source>
</reference>